<dbReference type="OrthoDB" id="10258764at2759"/>
<dbReference type="EMBL" id="VDLU01000004">
    <property type="protein sequence ID" value="TNJ27036.1"/>
    <property type="molecule type" value="Genomic_DNA"/>
</dbReference>
<keyword evidence="4" id="KW-1185">Reference proteome</keyword>
<gene>
    <name evidence="3" type="ORF">GMRT_15742</name>
    <name evidence="2" type="ORF">GMRT_24039</name>
</gene>
<evidence type="ECO:0000313" key="2">
    <source>
        <dbReference type="EMBL" id="TNJ27036.1"/>
    </source>
</evidence>
<keyword evidence="3" id="KW-0396">Initiation factor</keyword>
<feature type="region of interest" description="Disordered" evidence="1">
    <location>
        <begin position="215"/>
        <end position="237"/>
    </location>
</feature>
<keyword evidence="3" id="KW-0648">Protein biosynthesis</keyword>
<dbReference type="VEuPathDB" id="GiardiaDB:GMRT_24039"/>
<feature type="compositionally biased region" description="Basic and acidic residues" evidence="1">
    <location>
        <begin position="38"/>
        <end position="62"/>
    </location>
</feature>
<dbReference type="GO" id="GO:0005852">
    <property type="term" value="C:eukaryotic translation initiation factor 3 complex"/>
    <property type="evidence" value="ECO:0007669"/>
    <property type="project" value="InterPro"/>
</dbReference>
<dbReference type="InterPro" id="IPR023194">
    <property type="entry name" value="eIF3-like_dom_sf"/>
</dbReference>
<dbReference type="Gene3D" id="1.10.246.60">
    <property type="entry name" value="Eukaryotic translation initiation factor 3 like domains"/>
    <property type="match status" value="1"/>
</dbReference>
<feature type="region of interest" description="Disordered" evidence="1">
    <location>
        <begin position="1"/>
        <end position="118"/>
    </location>
</feature>
<name>A0A4Z1T3S1_GIAMU</name>
<evidence type="ECO:0000256" key="1">
    <source>
        <dbReference type="SAM" id="MobiDB-lite"/>
    </source>
</evidence>
<dbReference type="EMBL" id="VDLU01000004">
    <property type="protein sequence ID" value="TNJ27041.1"/>
    <property type="molecule type" value="Genomic_DNA"/>
</dbReference>
<comment type="caution">
    <text evidence="3">The sequence shown here is derived from an EMBL/GenBank/DDBJ whole genome shotgun (WGS) entry which is preliminary data.</text>
</comment>
<reference evidence="3 4" key="1">
    <citation type="submission" date="2019-05" db="EMBL/GenBank/DDBJ databases">
        <title>The compact genome of Giardia muris reveals important steps in the evolution of intestinal protozoan parasites.</title>
        <authorList>
            <person name="Xu F."/>
            <person name="Jimenez-Gonzalez A."/>
            <person name="Einarsson E."/>
            <person name="Astvaldsson A."/>
            <person name="Peirasmaki D."/>
            <person name="Eckmann L."/>
            <person name="Andersson J.O."/>
            <person name="Svard S.G."/>
            <person name="Jerlstrom-Hultqvist J."/>
        </authorList>
    </citation>
    <scope>NUCLEOTIDE SEQUENCE [LARGE SCALE GENOMIC DNA]</scope>
    <source>
        <strain evidence="3 4">Roberts-Thomson</strain>
    </source>
</reference>
<proteinExistence type="predicted"/>
<dbReference type="GO" id="GO:0003743">
    <property type="term" value="F:translation initiation factor activity"/>
    <property type="evidence" value="ECO:0007669"/>
    <property type="project" value="UniProtKB-KW"/>
</dbReference>
<feature type="compositionally biased region" description="Basic and acidic residues" evidence="1">
    <location>
        <begin position="82"/>
        <end position="96"/>
    </location>
</feature>
<dbReference type="VEuPathDB" id="GiardiaDB:GMRT_15742"/>
<dbReference type="InterPro" id="IPR013906">
    <property type="entry name" value="eIF3j"/>
</dbReference>
<evidence type="ECO:0000313" key="4">
    <source>
        <dbReference type="Proteomes" id="UP000315496"/>
    </source>
</evidence>
<accession>A0A4Z1T3S1</accession>
<protein>
    <submittedName>
        <fullName evidence="3">Translation initiation factor eIF3 subunit</fullName>
    </submittedName>
</protein>
<evidence type="ECO:0000313" key="3">
    <source>
        <dbReference type="EMBL" id="TNJ27041.1"/>
    </source>
</evidence>
<dbReference type="Proteomes" id="UP000315496">
    <property type="component" value="Chromosome 4"/>
</dbReference>
<dbReference type="Pfam" id="PF08597">
    <property type="entry name" value="eIF3_subunit"/>
    <property type="match status" value="1"/>
</dbReference>
<sequence length="252" mass="28275">MPELDFGSSSEGSEGSGGDSWAKNAERLSKKKQQQAAEEQKRQDEQALAERRRNLRNREREVFSGSTPMDTGEGSHRVAARQRAEQSIDAAKRMLDDSSESEESATKKANKDQPGIRSLEDDFMHVEGAEKTMKSLKSIDDLPAETANDFDRLADRVVEKLRSTLKRTAREDNDVLYMACLKRIITGAVEPLYPEDVKELSDVCARISAEMYRREQDKKKKKKGSGKPQIYVGGSSSGHQKYDNACGYDDFI</sequence>
<organism evidence="3 4">
    <name type="scientific">Giardia muris</name>
    <dbReference type="NCBI Taxonomy" id="5742"/>
    <lineage>
        <taxon>Eukaryota</taxon>
        <taxon>Metamonada</taxon>
        <taxon>Diplomonadida</taxon>
        <taxon>Hexamitidae</taxon>
        <taxon>Giardiinae</taxon>
        <taxon>Giardia</taxon>
    </lineage>
</organism>
<dbReference type="AlphaFoldDB" id="A0A4Z1T3S1"/>